<evidence type="ECO:0000256" key="8">
    <source>
        <dbReference type="ARBA" id="ARBA00022741"/>
    </source>
</evidence>
<reference evidence="16 17" key="1">
    <citation type="submission" date="2020-08" db="EMBL/GenBank/DDBJ databases">
        <title>Genomic Encyclopedia of Type Strains, Phase IV (KMG-IV): sequencing the most valuable type-strain genomes for metagenomic binning, comparative biology and taxonomic classification.</title>
        <authorList>
            <person name="Goeker M."/>
        </authorList>
    </citation>
    <scope>NUCLEOTIDE SEQUENCE [LARGE SCALE GENOMIC DNA]</scope>
    <source>
        <strain evidence="16 17">DSM 19612</strain>
    </source>
</reference>
<accession>A0A841Q4W5</accession>
<evidence type="ECO:0000256" key="2">
    <source>
        <dbReference type="ARBA" id="ARBA00007370"/>
    </source>
</evidence>
<dbReference type="PANTHER" id="PTHR20861:SF1">
    <property type="entry name" value="HOMOSERINE KINASE"/>
    <property type="match status" value="1"/>
</dbReference>
<comment type="caution">
    <text evidence="16">The sequence shown here is derived from an EMBL/GenBank/DDBJ whole genome shotgun (WGS) entry which is preliminary data.</text>
</comment>
<evidence type="ECO:0000313" key="17">
    <source>
        <dbReference type="Proteomes" id="UP000581688"/>
    </source>
</evidence>
<dbReference type="PROSITE" id="PS00627">
    <property type="entry name" value="GHMP_KINASES_ATP"/>
    <property type="match status" value="1"/>
</dbReference>
<feature type="domain" description="GHMP kinase N-terminal" evidence="14">
    <location>
        <begin position="60"/>
        <end position="143"/>
    </location>
</feature>
<dbReference type="GO" id="GO:0005524">
    <property type="term" value="F:ATP binding"/>
    <property type="evidence" value="ECO:0007669"/>
    <property type="project" value="UniProtKB-UniRule"/>
</dbReference>
<keyword evidence="13" id="KW-0963">Cytoplasm</keyword>
<comment type="function">
    <text evidence="12 13">Catalyzes the ATP-dependent phosphorylation of L-homoserine to L-homoserine phosphate.</text>
</comment>
<comment type="subcellular location">
    <subcellularLocation>
        <location evidence="13">Cytoplasm</location>
    </subcellularLocation>
</comment>
<dbReference type="InterPro" id="IPR006204">
    <property type="entry name" value="GHMP_kinase_N_dom"/>
</dbReference>
<feature type="binding site" evidence="13">
    <location>
        <begin position="90"/>
        <end position="100"/>
    </location>
    <ligand>
        <name>ATP</name>
        <dbReference type="ChEBI" id="CHEBI:30616"/>
    </ligand>
</feature>
<dbReference type="AlphaFoldDB" id="A0A841Q4W5"/>
<organism evidence="16 17">
    <name type="scientific">Salirhabdus euzebyi</name>
    <dbReference type="NCBI Taxonomy" id="394506"/>
    <lineage>
        <taxon>Bacteria</taxon>
        <taxon>Bacillati</taxon>
        <taxon>Bacillota</taxon>
        <taxon>Bacilli</taxon>
        <taxon>Bacillales</taxon>
        <taxon>Bacillaceae</taxon>
        <taxon>Salirhabdus</taxon>
    </lineage>
</organism>
<dbReference type="InterPro" id="IPR006203">
    <property type="entry name" value="GHMP_knse_ATP-bd_CS"/>
</dbReference>
<dbReference type="Pfam" id="PF00288">
    <property type="entry name" value="GHMP_kinases_N"/>
    <property type="match status" value="1"/>
</dbReference>
<keyword evidence="6 13" id="KW-0808">Transferase</keyword>
<keyword evidence="7 13" id="KW-0791">Threonine biosynthesis</keyword>
<keyword evidence="8 13" id="KW-0547">Nucleotide-binding</keyword>
<dbReference type="InterPro" id="IPR013750">
    <property type="entry name" value="GHMP_kinase_C_dom"/>
</dbReference>
<comment type="similarity">
    <text evidence="2 13">Belongs to the GHMP kinase family. Homoserine kinase subfamily.</text>
</comment>
<dbReference type="GO" id="GO:0009088">
    <property type="term" value="P:threonine biosynthetic process"/>
    <property type="evidence" value="ECO:0007669"/>
    <property type="project" value="UniProtKB-UniRule"/>
</dbReference>
<comment type="pathway">
    <text evidence="1 13">Amino-acid biosynthesis; L-threonine biosynthesis; L-threonine from L-aspartate: step 4/5.</text>
</comment>
<dbReference type="NCBIfam" id="TIGR00191">
    <property type="entry name" value="thrB"/>
    <property type="match status" value="1"/>
</dbReference>
<dbReference type="Gene3D" id="3.30.70.890">
    <property type="entry name" value="GHMP kinase, C-terminal domain"/>
    <property type="match status" value="1"/>
</dbReference>
<evidence type="ECO:0000313" key="16">
    <source>
        <dbReference type="EMBL" id="MBB6453434.1"/>
    </source>
</evidence>
<evidence type="ECO:0000256" key="11">
    <source>
        <dbReference type="ARBA" id="ARBA00049375"/>
    </source>
</evidence>
<feature type="domain" description="GHMP kinase C-terminal" evidence="15">
    <location>
        <begin position="206"/>
        <end position="283"/>
    </location>
</feature>
<dbReference type="Gene3D" id="3.30.230.10">
    <property type="match status" value="1"/>
</dbReference>
<evidence type="ECO:0000256" key="10">
    <source>
        <dbReference type="ARBA" id="ARBA00022840"/>
    </source>
</evidence>
<dbReference type="RefSeq" id="WP_174497842.1">
    <property type="nucleotide sequence ID" value="NZ_CADDWK010000020.1"/>
</dbReference>
<dbReference type="PIRSF" id="PIRSF000676">
    <property type="entry name" value="Homoser_kin"/>
    <property type="match status" value="1"/>
</dbReference>
<keyword evidence="9 13" id="KW-0418">Kinase</keyword>
<keyword evidence="5 13" id="KW-0028">Amino-acid biosynthesis</keyword>
<protein>
    <recommendedName>
        <fullName evidence="4 13">Homoserine kinase</fullName>
        <shortName evidence="13">HK</shortName>
        <shortName evidence="13">HSK</shortName>
        <ecNumber evidence="3 13">2.7.1.39</ecNumber>
    </recommendedName>
</protein>
<evidence type="ECO:0000256" key="7">
    <source>
        <dbReference type="ARBA" id="ARBA00022697"/>
    </source>
</evidence>
<proteinExistence type="inferred from homology"/>
<keyword evidence="10 13" id="KW-0067">ATP-binding</keyword>
<gene>
    <name evidence="13" type="primary">thrB</name>
    <name evidence="16" type="ORF">HNQ94_001883</name>
</gene>
<dbReference type="UniPathway" id="UPA00050">
    <property type="reaction ID" value="UER00064"/>
</dbReference>
<dbReference type="InterPro" id="IPR014721">
    <property type="entry name" value="Ribsml_uS5_D2-typ_fold_subgr"/>
</dbReference>
<dbReference type="SUPFAM" id="SSF54211">
    <property type="entry name" value="Ribosomal protein S5 domain 2-like"/>
    <property type="match status" value="1"/>
</dbReference>
<evidence type="ECO:0000259" key="14">
    <source>
        <dbReference type="Pfam" id="PF00288"/>
    </source>
</evidence>
<dbReference type="InterPro" id="IPR036554">
    <property type="entry name" value="GHMP_kinase_C_sf"/>
</dbReference>
<sequence>MNQKCFRIKVPASTSNIGPGFDSIGIALNLFFTIECSPGEQWCFIQKDDNNRHMPEGKDNLIYQTALFVAHKFGFTSLPPYHCDVFSDIPIARGLGSSGAVTVAGVELANQILDLDLPMKSKLLIASELEGHPDNVVPSFLGGCVVAYYNRKDLYYVKKNQMNTVDFVSAIPNFELKTKMAREALPKTLSFLNSIEGSAIANMCTAAIIQEDYAMLGEIMEMDLFHQPFRKQFIPHFDELVGYMRAEGAYGTFLSGAGPTMISIFKKHESKLLLEGWKEKYPNIRWKILNVEEEGMKVEVNVSSAQKTH</sequence>
<name>A0A841Q4W5_9BACI</name>
<evidence type="ECO:0000259" key="15">
    <source>
        <dbReference type="Pfam" id="PF08544"/>
    </source>
</evidence>
<evidence type="ECO:0000256" key="12">
    <source>
        <dbReference type="ARBA" id="ARBA00049954"/>
    </source>
</evidence>
<dbReference type="PANTHER" id="PTHR20861">
    <property type="entry name" value="HOMOSERINE/4-DIPHOSPHOCYTIDYL-2-C-METHYL-D-ERYTHRITOL KINASE"/>
    <property type="match status" value="1"/>
</dbReference>
<dbReference type="GO" id="GO:0004413">
    <property type="term" value="F:homoserine kinase activity"/>
    <property type="evidence" value="ECO:0007669"/>
    <property type="project" value="UniProtKB-UniRule"/>
</dbReference>
<evidence type="ECO:0000256" key="13">
    <source>
        <dbReference type="HAMAP-Rule" id="MF_00384"/>
    </source>
</evidence>
<evidence type="ECO:0000256" key="4">
    <source>
        <dbReference type="ARBA" id="ARBA00017858"/>
    </source>
</evidence>
<evidence type="ECO:0000256" key="3">
    <source>
        <dbReference type="ARBA" id="ARBA00012078"/>
    </source>
</evidence>
<keyword evidence="17" id="KW-1185">Reference proteome</keyword>
<evidence type="ECO:0000256" key="9">
    <source>
        <dbReference type="ARBA" id="ARBA00022777"/>
    </source>
</evidence>
<dbReference type="PRINTS" id="PR00958">
    <property type="entry name" value="HOMSERKINASE"/>
</dbReference>
<dbReference type="EC" id="2.7.1.39" evidence="3 13"/>
<comment type="catalytic activity">
    <reaction evidence="11 13">
        <text>L-homoserine + ATP = O-phospho-L-homoserine + ADP + H(+)</text>
        <dbReference type="Rhea" id="RHEA:13985"/>
        <dbReference type="ChEBI" id="CHEBI:15378"/>
        <dbReference type="ChEBI" id="CHEBI:30616"/>
        <dbReference type="ChEBI" id="CHEBI:57476"/>
        <dbReference type="ChEBI" id="CHEBI:57590"/>
        <dbReference type="ChEBI" id="CHEBI:456216"/>
        <dbReference type="EC" id="2.7.1.39"/>
    </reaction>
</comment>
<evidence type="ECO:0000256" key="1">
    <source>
        <dbReference type="ARBA" id="ARBA00005015"/>
    </source>
</evidence>
<dbReference type="InterPro" id="IPR020568">
    <property type="entry name" value="Ribosomal_Su5_D2-typ_SF"/>
</dbReference>
<dbReference type="InterPro" id="IPR000870">
    <property type="entry name" value="Homoserine_kinase"/>
</dbReference>
<dbReference type="GO" id="GO:0005737">
    <property type="term" value="C:cytoplasm"/>
    <property type="evidence" value="ECO:0007669"/>
    <property type="project" value="UniProtKB-SubCell"/>
</dbReference>
<dbReference type="Proteomes" id="UP000581688">
    <property type="component" value="Unassembled WGS sequence"/>
</dbReference>
<dbReference type="EMBL" id="JACHGH010000005">
    <property type="protein sequence ID" value="MBB6453434.1"/>
    <property type="molecule type" value="Genomic_DNA"/>
</dbReference>
<evidence type="ECO:0000256" key="5">
    <source>
        <dbReference type="ARBA" id="ARBA00022605"/>
    </source>
</evidence>
<dbReference type="Pfam" id="PF08544">
    <property type="entry name" value="GHMP_kinases_C"/>
    <property type="match status" value="1"/>
</dbReference>
<dbReference type="HAMAP" id="MF_00384">
    <property type="entry name" value="Homoser_kinase"/>
    <property type="match status" value="1"/>
</dbReference>
<dbReference type="SUPFAM" id="SSF55060">
    <property type="entry name" value="GHMP Kinase, C-terminal domain"/>
    <property type="match status" value="1"/>
</dbReference>
<evidence type="ECO:0000256" key="6">
    <source>
        <dbReference type="ARBA" id="ARBA00022679"/>
    </source>
</evidence>